<evidence type="ECO:0000313" key="1">
    <source>
        <dbReference type="EMBL" id="GHI67547.1"/>
    </source>
</evidence>
<dbReference type="GeneID" id="95593889"/>
<organism evidence="1 2">
    <name type="scientific">Streptomyces nojiriensis</name>
    <dbReference type="NCBI Taxonomy" id="66374"/>
    <lineage>
        <taxon>Bacteria</taxon>
        <taxon>Bacillati</taxon>
        <taxon>Actinomycetota</taxon>
        <taxon>Actinomycetes</taxon>
        <taxon>Kitasatosporales</taxon>
        <taxon>Streptomycetaceae</taxon>
        <taxon>Streptomyces</taxon>
    </lineage>
</organism>
<dbReference type="RefSeq" id="WP_189741878.1">
    <property type="nucleotide sequence ID" value="NZ_BMRL01000010.1"/>
</dbReference>
<dbReference type="Proteomes" id="UP000613974">
    <property type="component" value="Unassembled WGS sequence"/>
</dbReference>
<keyword evidence="2" id="KW-1185">Reference proteome</keyword>
<dbReference type="EMBL" id="BNEC01000003">
    <property type="protein sequence ID" value="GHI67547.1"/>
    <property type="molecule type" value="Genomic_DNA"/>
</dbReference>
<name>A0ABQ3SHW8_9ACTN</name>
<reference evidence="2" key="1">
    <citation type="submission" date="2023-07" db="EMBL/GenBank/DDBJ databases">
        <title>Whole genome shotgun sequence of Streptomyces nojiriensis NBRC 13794.</title>
        <authorList>
            <person name="Komaki H."/>
            <person name="Tamura T."/>
        </authorList>
    </citation>
    <scope>NUCLEOTIDE SEQUENCE [LARGE SCALE GENOMIC DNA]</scope>
    <source>
        <strain evidence="2">NBRC 13794</strain>
    </source>
</reference>
<proteinExistence type="predicted"/>
<comment type="caution">
    <text evidence="1">The sequence shown here is derived from an EMBL/GenBank/DDBJ whole genome shotgun (WGS) entry which is preliminary data.</text>
</comment>
<gene>
    <name evidence="1" type="ORF">Snoj_14650</name>
</gene>
<evidence type="ECO:0000313" key="2">
    <source>
        <dbReference type="Proteomes" id="UP000613974"/>
    </source>
</evidence>
<accession>A0ABQ3SHW8</accession>
<sequence>MRTRKLTFGLYADEQGLAWVGRLVEDAVRSRNARNTRIVSATVVNSLPGDEGSTAHAYDFLAQQWAVEHPGQSSGERQPGELRVRLVCSRRAHRVIRRTVISALCPEDTAPHACRVPWTAC</sequence>
<protein>
    <submittedName>
        <fullName evidence="1">Uncharacterized protein</fullName>
    </submittedName>
</protein>